<dbReference type="Proteomes" id="UP000076623">
    <property type="component" value="Chromosome"/>
</dbReference>
<protein>
    <recommendedName>
        <fullName evidence="4">Membrane-spanning protein</fullName>
    </recommendedName>
</protein>
<evidence type="ECO:0008006" key="4">
    <source>
        <dbReference type="Google" id="ProtNLM"/>
    </source>
</evidence>
<dbReference type="AlphaFoldDB" id="A0A160ILT2"/>
<feature type="transmembrane region" description="Helical" evidence="1">
    <location>
        <begin position="5"/>
        <end position="25"/>
    </location>
</feature>
<accession>A0A160ILT2</accession>
<feature type="transmembrane region" description="Helical" evidence="1">
    <location>
        <begin position="162"/>
        <end position="182"/>
    </location>
</feature>
<feature type="transmembrane region" description="Helical" evidence="1">
    <location>
        <begin position="90"/>
        <end position="107"/>
    </location>
</feature>
<dbReference type="STRING" id="1221500.ABE65_009860"/>
<organism evidence="2 3">
    <name type="scientific">Fictibacillus phosphorivorans</name>
    <dbReference type="NCBI Taxonomy" id="1221500"/>
    <lineage>
        <taxon>Bacteria</taxon>
        <taxon>Bacillati</taxon>
        <taxon>Bacillota</taxon>
        <taxon>Bacilli</taxon>
        <taxon>Bacillales</taxon>
        <taxon>Fictibacillaceae</taxon>
        <taxon>Fictibacillus</taxon>
    </lineage>
</organism>
<feature type="transmembrane region" description="Helical" evidence="1">
    <location>
        <begin position="59"/>
        <end position="78"/>
    </location>
</feature>
<dbReference type="EMBL" id="CP015378">
    <property type="protein sequence ID" value="ANC77091.1"/>
    <property type="molecule type" value="Genomic_DNA"/>
</dbReference>
<evidence type="ECO:0000313" key="3">
    <source>
        <dbReference type="Proteomes" id="UP000076623"/>
    </source>
</evidence>
<name>A0A160ILT2_9BACL</name>
<dbReference type="Pfam" id="PF09997">
    <property type="entry name" value="DUF2238"/>
    <property type="match status" value="1"/>
</dbReference>
<evidence type="ECO:0000313" key="2">
    <source>
        <dbReference type="EMBL" id="ANC77091.1"/>
    </source>
</evidence>
<sequence>MKRTFLLILSAIYAMFMAYLCFYYFSKGETHSYQVAFGGIFCGLIPLCLIFFTKIKFNLPIMISYFAFLFASQYLGSILDFYRLGWWDTFLHLLSGALLAFVAIALYERMTHPEARKQISYWLVFLFVLAFSVFGGVVWEIYEFSMDQFFEMTLQGGGNFDTMVDLLADTSGAIVIAAFAAFRTKKRFNMS</sequence>
<dbReference type="InterPro" id="IPR014509">
    <property type="entry name" value="YjdF-like"/>
</dbReference>
<feature type="transmembrane region" description="Helical" evidence="1">
    <location>
        <begin position="31"/>
        <end position="52"/>
    </location>
</feature>
<evidence type="ECO:0000256" key="1">
    <source>
        <dbReference type="SAM" id="Phobius"/>
    </source>
</evidence>
<feature type="transmembrane region" description="Helical" evidence="1">
    <location>
        <begin position="119"/>
        <end position="142"/>
    </location>
</feature>
<dbReference type="RefSeq" id="WP_066394195.1">
    <property type="nucleotide sequence ID" value="NZ_CP015378.1"/>
</dbReference>
<dbReference type="KEGG" id="fpn:ABE65_009860"/>
<keyword evidence="1" id="KW-0472">Membrane</keyword>
<keyword evidence="3" id="KW-1185">Reference proteome</keyword>
<reference evidence="2 3" key="1">
    <citation type="submission" date="2016-04" db="EMBL/GenBank/DDBJ databases">
        <title>Complete genome sequence of Fictibacillus phosphorivorans G25-29, a strain toxic to nematodes.</title>
        <authorList>
            <person name="Zheng Z."/>
        </authorList>
    </citation>
    <scope>NUCLEOTIDE SEQUENCE [LARGE SCALE GENOMIC DNA]</scope>
    <source>
        <strain evidence="2 3">G25-29</strain>
    </source>
</reference>
<keyword evidence="1" id="KW-1133">Transmembrane helix</keyword>
<gene>
    <name evidence="2" type="ORF">ABE65_009860</name>
</gene>
<keyword evidence="1" id="KW-0812">Transmembrane</keyword>
<proteinExistence type="predicted"/>